<comment type="similarity">
    <text evidence="3">Belongs to the OpgD/OpgG family.</text>
</comment>
<keyword evidence="9" id="KW-1185">Reference proteome</keyword>
<dbReference type="RefSeq" id="WP_199023844.1">
    <property type="nucleotide sequence ID" value="NZ_JAELVR010000003.1"/>
</dbReference>
<evidence type="ECO:0000256" key="6">
    <source>
        <dbReference type="SAM" id="SignalP"/>
    </source>
</evidence>
<dbReference type="SUPFAM" id="SSF74650">
    <property type="entry name" value="Galactose mutarotase-like"/>
    <property type="match status" value="1"/>
</dbReference>
<dbReference type="GO" id="GO:0030288">
    <property type="term" value="C:outer membrane-bounded periplasmic space"/>
    <property type="evidence" value="ECO:0007669"/>
    <property type="project" value="TreeGrafter"/>
</dbReference>
<dbReference type="InterPro" id="IPR006311">
    <property type="entry name" value="TAT_signal"/>
</dbReference>
<feature type="signal peptide" evidence="6">
    <location>
        <begin position="1"/>
        <end position="23"/>
    </location>
</feature>
<dbReference type="Gene3D" id="2.60.40.10">
    <property type="entry name" value="Immunoglobulins"/>
    <property type="match status" value="1"/>
</dbReference>
<evidence type="ECO:0000256" key="3">
    <source>
        <dbReference type="ARBA" id="ARBA00009284"/>
    </source>
</evidence>
<evidence type="ECO:0000313" key="9">
    <source>
        <dbReference type="Proteomes" id="UP000619079"/>
    </source>
</evidence>
<dbReference type="InterPro" id="IPR013783">
    <property type="entry name" value="Ig-like_fold"/>
</dbReference>
<evidence type="ECO:0000313" key="8">
    <source>
        <dbReference type="EMBL" id="MBJ6371060.1"/>
    </source>
</evidence>
<dbReference type="PIRSF" id="PIRSF006281">
    <property type="entry name" value="MdoG"/>
    <property type="match status" value="1"/>
</dbReference>
<dbReference type="GO" id="GO:0051274">
    <property type="term" value="P:beta-glucan biosynthetic process"/>
    <property type="evidence" value="ECO:0007669"/>
    <property type="project" value="TreeGrafter"/>
</dbReference>
<evidence type="ECO:0000256" key="4">
    <source>
        <dbReference type="ARBA" id="ARBA00022729"/>
    </source>
</evidence>
<evidence type="ECO:0000256" key="5">
    <source>
        <dbReference type="ARBA" id="ARBA00022764"/>
    </source>
</evidence>
<dbReference type="InterPro" id="IPR007444">
    <property type="entry name" value="Glucan_biosyn_MdoG_C"/>
</dbReference>
<dbReference type="Gene3D" id="2.70.98.10">
    <property type="match status" value="1"/>
</dbReference>
<evidence type="ECO:0000256" key="2">
    <source>
        <dbReference type="ARBA" id="ARBA00005001"/>
    </source>
</evidence>
<dbReference type="PANTHER" id="PTHR30504:SF2">
    <property type="entry name" value="GLUCANS BIOSYNTHESIS PROTEIN G"/>
    <property type="match status" value="1"/>
</dbReference>
<protein>
    <submittedName>
        <fullName evidence="8">Glucan biosynthesis protein G</fullName>
    </submittedName>
</protein>
<evidence type="ECO:0000259" key="7">
    <source>
        <dbReference type="Pfam" id="PF04349"/>
    </source>
</evidence>
<dbReference type="InterPro" id="IPR011013">
    <property type="entry name" value="Gal_mutarotase_sf_dom"/>
</dbReference>
<keyword evidence="5" id="KW-0574">Periplasm</keyword>
<dbReference type="Pfam" id="PF04349">
    <property type="entry name" value="MdoG"/>
    <property type="match status" value="1"/>
</dbReference>
<feature type="domain" description="Glucan biosynthesis periplasmic MdoG C-terminal" evidence="7">
    <location>
        <begin position="30"/>
        <end position="498"/>
    </location>
</feature>
<dbReference type="SUPFAM" id="SSF81296">
    <property type="entry name" value="E set domains"/>
    <property type="match status" value="1"/>
</dbReference>
<sequence>MSLSRRRFLASASALALTGPAWATTPLQAFDRNLVVSLAEELAAGPYTPREMVPQEWRDLTYEQYKLIRFRPEAALWYGTETPFNVDFFTPGLYFPRTVKVETVESGTTTPVMFDMSMFEKSETVPVLPVDDTLGFSGLRLRTEMHRPGLTDEFCVFQGASYFRAIGLDQIYGLSARGLALRTGDPEGEEFPDFIRFWLERPEPGQRNMIVHALMDSPSVTGAYRFDIRPGPACVMEVEATLLAREALPHVGLGPLTSMFLFDETNRDRFDDFRPAVHDSDGLMILNGNGEILWRPLANPKTLQVSSFLDSDPRGFGLMQRARRLSDFADLEAHYHRRPSLWVEPRGDWGQGAVTLVEIPADQEIYDNIVAYWRPRIPYEAGARIDLAYRLTWGTQAPIAADYARVINTRMGRHLHGGRIVTVDFAPHPLLEAGPEALVAEVSSPDVETSTGVLQRNPETGGLRLAFTFEPGERTLVELRAQLRKEDQMASEVWLYRWTA</sequence>
<reference evidence="8" key="1">
    <citation type="submission" date="2020-12" db="EMBL/GenBank/DDBJ databases">
        <title>Sedimentitalea sp. nov., isolated from sand in Incheon.</title>
        <authorList>
            <person name="Kim W."/>
        </authorList>
    </citation>
    <scope>NUCLEOTIDE SEQUENCE</scope>
    <source>
        <strain evidence="8">CAU 1593</strain>
    </source>
</reference>
<evidence type="ECO:0000256" key="1">
    <source>
        <dbReference type="ARBA" id="ARBA00004418"/>
    </source>
</evidence>
<dbReference type="InterPro" id="IPR014756">
    <property type="entry name" value="Ig_E-set"/>
</dbReference>
<organism evidence="8 9">
    <name type="scientific">Sedimentitalea arenosa</name>
    <dbReference type="NCBI Taxonomy" id="2798803"/>
    <lineage>
        <taxon>Bacteria</taxon>
        <taxon>Pseudomonadati</taxon>
        <taxon>Pseudomonadota</taxon>
        <taxon>Alphaproteobacteria</taxon>
        <taxon>Rhodobacterales</taxon>
        <taxon>Paracoccaceae</taxon>
        <taxon>Sedimentitalea</taxon>
    </lineage>
</organism>
<dbReference type="InterPro" id="IPR014718">
    <property type="entry name" value="GH-type_carb-bd"/>
</dbReference>
<comment type="caution">
    <text evidence="8">The sequence shown here is derived from an EMBL/GenBank/DDBJ whole genome shotgun (WGS) entry which is preliminary data.</text>
</comment>
<comment type="pathway">
    <text evidence="2">Glycan metabolism; osmoregulated periplasmic glucan (OPG) biosynthesis.</text>
</comment>
<proteinExistence type="inferred from homology"/>
<dbReference type="InterPro" id="IPR014438">
    <property type="entry name" value="Glucan_biosyn_MdoG/MdoD"/>
</dbReference>
<keyword evidence="4 6" id="KW-0732">Signal</keyword>
<dbReference type="AlphaFoldDB" id="A0A8J7J3V9"/>
<accession>A0A8J7J3V9</accession>
<dbReference type="PANTHER" id="PTHR30504">
    <property type="entry name" value="GLUCANS BIOSYNTHESIS PROTEIN"/>
    <property type="match status" value="1"/>
</dbReference>
<feature type="chain" id="PRO_5035215455" evidence="6">
    <location>
        <begin position="24"/>
        <end position="500"/>
    </location>
</feature>
<dbReference type="EMBL" id="JAELVR010000003">
    <property type="protein sequence ID" value="MBJ6371060.1"/>
    <property type="molecule type" value="Genomic_DNA"/>
</dbReference>
<dbReference type="FunFam" id="2.70.98.10:FF:000001">
    <property type="entry name" value="Glucans biosynthesis protein G"/>
    <property type="match status" value="1"/>
</dbReference>
<name>A0A8J7J3V9_9RHOB</name>
<comment type="subcellular location">
    <subcellularLocation>
        <location evidence="1">Periplasm</location>
    </subcellularLocation>
</comment>
<dbReference type="Proteomes" id="UP000619079">
    <property type="component" value="Unassembled WGS sequence"/>
</dbReference>
<dbReference type="UniPathway" id="UPA00637"/>
<dbReference type="GO" id="GO:0030246">
    <property type="term" value="F:carbohydrate binding"/>
    <property type="evidence" value="ECO:0007669"/>
    <property type="project" value="InterPro"/>
</dbReference>
<dbReference type="PROSITE" id="PS51318">
    <property type="entry name" value="TAT"/>
    <property type="match status" value="1"/>
</dbReference>
<gene>
    <name evidence="8" type="ORF">JF290_05940</name>
</gene>
<dbReference type="GO" id="GO:0003824">
    <property type="term" value="F:catalytic activity"/>
    <property type="evidence" value="ECO:0007669"/>
    <property type="project" value="InterPro"/>
</dbReference>